<dbReference type="EMBL" id="BARW01011987">
    <property type="protein sequence ID" value="GAI79097.1"/>
    <property type="molecule type" value="Genomic_DNA"/>
</dbReference>
<organism evidence="1">
    <name type="scientific">marine sediment metagenome</name>
    <dbReference type="NCBI Taxonomy" id="412755"/>
    <lineage>
        <taxon>unclassified sequences</taxon>
        <taxon>metagenomes</taxon>
        <taxon>ecological metagenomes</taxon>
    </lineage>
</organism>
<sequence length="49" mass="5200">MVTLEKVARKLKASPNKQFLVNIDKYCVGPAAGAGFHLVEGIDSQQAGV</sequence>
<dbReference type="AlphaFoldDB" id="X1RED9"/>
<comment type="caution">
    <text evidence="1">The sequence shown here is derived from an EMBL/GenBank/DDBJ whole genome shotgun (WGS) entry which is preliminary data.</text>
</comment>
<accession>X1RED9</accession>
<protein>
    <submittedName>
        <fullName evidence="1">Uncharacterized protein</fullName>
    </submittedName>
</protein>
<proteinExistence type="predicted"/>
<name>X1RED9_9ZZZZ</name>
<evidence type="ECO:0000313" key="1">
    <source>
        <dbReference type="EMBL" id="GAI79097.1"/>
    </source>
</evidence>
<reference evidence="1" key="1">
    <citation type="journal article" date="2014" name="Front. Microbiol.">
        <title>High frequency of phylogenetically diverse reductive dehalogenase-homologous genes in deep subseafloor sedimentary metagenomes.</title>
        <authorList>
            <person name="Kawai M."/>
            <person name="Futagami T."/>
            <person name="Toyoda A."/>
            <person name="Takaki Y."/>
            <person name="Nishi S."/>
            <person name="Hori S."/>
            <person name="Arai W."/>
            <person name="Tsubouchi T."/>
            <person name="Morono Y."/>
            <person name="Uchiyama I."/>
            <person name="Ito T."/>
            <person name="Fujiyama A."/>
            <person name="Inagaki F."/>
            <person name="Takami H."/>
        </authorList>
    </citation>
    <scope>NUCLEOTIDE SEQUENCE</scope>
    <source>
        <strain evidence="1">Expedition CK06-06</strain>
    </source>
</reference>
<gene>
    <name evidence="1" type="ORF">S12H4_22833</name>
</gene>